<dbReference type="GO" id="GO:0016020">
    <property type="term" value="C:membrane"/>
    <property type="evidence" value="ECO:0007669"/>
    <property type="project" value="UniProtKB-SubCell"/>
</dbReference>
<dbReference type="PANTHER" id="PTHR11266:SF17">
    <property type="entry name" value="PROTEIN MPV17"/>
    <property type="match status" value="1"/>
</dbReference>
<evidence type="ECO:0000256" key="2">
    <source>
        <dbReference type="ARBA" id="ARBA00006824"/>
    </source>
</evidence>
<evidence type="ECO:0000313" key="7">
    <source>
        <dbReference type="EMBL" id="CAE0238552.1"/>
    </source>
</evidence>
<evidence type="ECO:0000256" key="6">
    <source>
        <dbReference type="RuleBase" id="RU363053"/>
    </source>
</evidence>
<evidence type="ECO:0000256" key="3">
    <source>
        <dbReference type="ARBA" id="ARBA00022692"/>
    </source>
</evidence>
<dbReference type="InterPro" id="IPR007248">
    <property type="entry name" value="Mpv17_PMP22"/>
</dbReference>
<accession>A0A7S3CVP4</accession>
<name>A0A7S3CVP4_9EUKA</name>
<evidence type="ECO:0000256" key="5">
    <source>
        <dbReference type="ARBA" id="ARBA00023136"/>
    </source>
</evidence>
<sequence length="225" mass="25559">MALLSRTASRAWGRYSQWLGDKPLSANIWTSGVIVGVGDYFAQSIEQESIRPDTKNWTRVIALSSWGFVTGGPMYYWYRYLDKLWPPKGLSSVGAVLKKTFGNQVVMAPLMNTLFFIYATSVSRSVDTILNPTSPRFNSTLEVEIERKLSVQLLPTVTTSLFYWIPVHLVNFSFVPSKYRVLYLSMGLWGWSTYLSIVAHRDHTHEAEEKVVATTIEGVDERDSM</sequence>
<protein>
    <submittedName>
        <fullName evidence="7">Uncharacterized protein</fullName>
    </submittedName>
</protein>
<comment type="subcellular location">
    <subcellularLocation>
        <location evidence="1">Membrane</location>
        <topology evidence="1">Multi-pass membrane protein</topology>
    </subcellularLocation>
</comment>
<proteinExistence type="inferred from homology"/>
<keyword evidence="4" id="KW-1133">Transmembrane helix</keyword>
<dbReference type="GO" id="GO:0005737">
    <property type="term" value="C:cytoplasm"/>
    <property type="evidence" value="ECO:0007669"/>
    <property type="project" value="TreeGrafter"/>
</dbReference>
<evidence type="ECO:0000256" key="1">
    <source>
        <dbReference type="ARBA" id="ARBA00004141"/>
    </source>
</evidence>
<keyword evidence="5" id="KW-0472">Membrane</keyword>
<comment type="similarity">
    <text evidence="2 6">Belongs to the peroxisomal membrane protein PXMP2/4 family.</text>
</comment>
<keyword evidence="3" id="KW-0812">Transmembrane</keyword>
<dbReference type="EMBL" id="HBIB01000993">
    <property type="protein sequence ID" value="CAE0238552.1"/>
    <property type="molecule type" value="Transcribed_RNA"/>
</dbReference>
<evidence type="ECO:0000256" key="4">
    <source>
        <dbReference type="ARBA" id="ARBA00022989"/>
    </source>
</evidence>
<reference evidence="7" key="1">
    <citation type="submission" date="2021-01" db="EMBL/GenBank/DDBJ databases">
        <authorList>
            <person name="Corre E."/>
            <person name="Pelletier E."/>
            <person name="Niang G."/>
            <person name="Scheremetjew M."/>
            <person name="Finn R."/>
            <person name="Kale V."/>
            <person name="Holt S."/>
            <person name="Cochrane G."/>
            <person name="Meng A."/>
            <person name="Brown T."/>
            <person name="Cohen L."/>
        </authorList>
    </citation>
    <scope>NUCLEOTIDE SEQUENCE</scope>
    <source>
        <strain evidence="7">NIES-2562</strain>
    </source>
</reference>
<dbReference type="AlphaFoldDB" id="A0A7S3CVP4"/>
<gene>
    <name evidence="7" type="ORF">PBIL07802_LOCUS695</name>
</gene>
<dbReference type="PANTHER" id="PTHR11266">
    <property type="entry name" value="PEROXISOMAL MEMBRANE PROTEIN 2, PXMP2 MPV17"/>
    <property type="match status" value="1"/>
</dbReference>
<dbReference type="Pfam" id="PF04117">
    <property type="entry name" value="Mpv17_PMP22"/>
    <property type="match status" value="1"/>
</dbReference>
<organism evidence="7">
    <name type="scientific">Palpitomonas bilix</name>
    <dbReference type="NCBI Taxonomy" id="652834"/>
    <lineage>
        <taxon>Eukaryota</taxon>
        <taxon>Eukaryota incertae sedis</taxon>
    </lineage>
</organism>